<accession>A0A2M9HD95</accession>
<gene>
    <name evidence="3" type="ORF">CSQ87_08640</name>
</gene>
<dbReference type="AlphaFoldDB" id="A0A2M9HD95"/>
<feature type="transmembrane region" description="Helical" evidence="2">
    <location>
        <begin position="167"/>
        <end position="189"/>
    </location>
</feature>
<dbReference type="Proteomes" id="UP000231451">
    <property type="component" value="Unassembled WGS sequence"/>
</dbReference>
<feature type="region of interest" description="Disordered" evidence="1">
    <location>
        <begin position="406"/>
        <end position="507"/>
    </location>
</feature>
<dbReference type="InterPro" id="IPR045931">
    <property type="entry name" value="DUF6350"/>
</dbReference>
<evidence type="ECO:0000256" key="2">
    <source>
        <dbReference type="SAM" id="Phobius"/>
    </source>
</evidence>
<feature type="transmembrane region" description="Helical" evidence="2">
    <location>
        <begin position="243"/>
        <end position="264"/>
    </location>
</feature>
<protein>
    <submittedName>
        <fullName evidence="3">Uncharacterized protein</fullName>
    </submittedName>
</protein>
<feature type="transmembrane region" description="Helical" evidence="2">
    <location>
        <begin position="63"/>
        <end position="81"/>
    </location>
</feature>
<feature type="transmembrane region" description="Helical" evidence="2">
    <location>
        <begin position="270"/>
        <end position="292"/>
    </location>
</feature>
<feature type="transmembrane region" description="Helical" evidence="2">
    <location>
        <begin position="373"/>
        <end position="393"/>
    </location>
</feature>
<evidence type="ECO:0000313" key="3">
    <source>
        <dbReference type="EMBL" id="PJM74784.1"/>
    </source>
</evidence>
<keyword evidence="2" id="KW-0472">Membrane</keyword>
<reference evidence="3 4" key="1">
    <citation type="submission" date="2017-10" db="EMBL/GenBank/DDBJ databases">
        <title>Draft genome sequences of strains TRE 1, TRE 9, TRE H and TRI 7, isolated from tamarins, belonging to four potential novel Bifidobacterium species.</title>
        <authorList>
            <person name="Mattarelli P."/>
            <person name="Modesto M."/>
            <person name="Puglisi E."/>
            <person name="Morelli L."/>
            <person name="Spezio C."/>
            <person name="Bonetti A."/>
            <person name="Sandri C."/>
        </authorList>
    </citation>
    <scope>NUCLEOTIDE SEQUENCE [LARGE SCALE GENOMIC DNA]</scope>
    <source>
        <strain evidence="4">TRI7</strain>
    </source>
</reference>
<keyword evidence="2" id="KW-0812">Transmembrane</keyword>
<feature type="transmembrane region" description="Helical" evidence="2">
    <location>
        <begin position="125"/>
        <end position="146"/>
    </location>
</feature>
<comment type="caution">
    <text evidence="3">The sequence shown here is derived from an EMBL/GenBank/DDBJ whole genome shotgun (WGS) entry which is preliminary data.</text>
</comment>
<organism evidence="3 4">
    <name type="scientific">Bifidobacterium simiarum</name>
    <dbReference type="NCBI Taxonomy" id="2045441"/>
    <lineage>
        <taxon>Bacteria</taxon>
        <taxon>Bacillati</taxon>
        <taxon>Actinomycetota</taxon>
        <taxon>Actinomycetes</taxon>
        <taxon>Bifidobacteriales</taxon>
        <taxon>Bifidobacteriaceae</taxon>
        <taxon>Bifidobacterium</taxon>
    </lineage>
</organism>
<name>A0A2M9HD95_9BIFI</name>
<dbReference type="Pfam" id="PF19877">
    <property type="entry name" value="DUF6350"/>
    <property type="match status" value="1"/>
</dbReference>
<proteinExistence type="predicted"/>
<feature type="transmembrane region" description="Helical" evidence="2">
    <location>
        <begin position="324"/>
        <end position="344"/>
    </location>
</feature>
<feature type="compositionally biased region" description="Low complexity" evidence="1">
    <location>
        <begin position="411"/>
        <end position="429"/>
    </location>
</feature>
<evidence type="ECO:0000256" key="1">
    <source>
        <dbReference type="SAM" id="MobiDB-lite"/>
    </source>
</evidence>
<feature type="transmembrane region" description="Helical" evidence="2">
    <location>
        <begin position="209"/>
        <end position="231"/>
    </location>
</feature>
<sequence length="507" mass="53390">MGSALLAMGLYGIALSCYNALMLLLVSMEEGGQGLTDFSVPLTKAVILYSQGVGLQYPPLTLTIMPLGLTVLLIVLIRACALRLGCSWQGYVAGLASWLAVHGWIASTSSVGTLDSMAVIELKTAVVFSIGYLIALIPRTGLPSLVSDSVGRLDQPFRRTLRQVPTALVIIAATFTLASLITVIVWAVLGWNDMTDMFPAIGMERGSAIMTTIAYLIWLPNLMLWALSWVFGGGFSIGSLASFSLWSGSGYSLPSLPLFALFPAPVGQDSVRITLMVLPGALTFVIGMWMMLSPKRFNALGRNEDEDPAALVSRTMIWRFAHPAMAFVAVIVVMSVVLPLLMTISNGSLGSGELAHIGVDVADSTRALVRPSALGFLAAWLVPLIIVCARYGIRTLIARRGSAGTSAANVGTAKDGTTSGTDGTASDIDVMSDIGNMTDTASAAADRETGAESFGNGPTSSDHLVPRTVQSGAPSTVDSKLPSETARRARVVSSDGIVDNPTIKEDK</sequence>
<evidence type="ECO:0000313" key="4">
    <source>
        <dbReference type="Proteomes" id="UP000231451"/>
    </source>
</evidence>
<dbReference type="EMBL" id="PEBK01000008">
    <property type="protein sequence ID" value="PJM74784.1"/>
    <property type="molecule type" value="Genomic_DNA"/>
</dbReference>
<keyword evidence="2" id="KW-1133">Transmembrane helix</keyword>
<keyword evidence="4" id="KW-1185">Reference proteome</keyword>
<feature type="transmembrane region" description="Helical" evidence="2">
    <location>
        <begin position="6"/>
        <end position="26"/>
    </location>
</feature>
<feature type="transmembrane region" description="Helical" evidence="2">
    <location>
        <begin position="88"/>
        <end position="105"/>
    </location>
</feature>
<feature type="compositionally biased region" description="Polar residues" evidence="1">
    <location>
        <begin position="456"/>
        <end position="478"/>
    </location>
</feature>